<dbReference type="AlphaFoldDB" id="A0A016T004"/>
<reference evidence="2" key="1">
    <citation type="journal article" date="2015" name="Nat. Genet.">
        <title>The genome and transcriptome of the zoonotic hookworm Ancylostoma ceylanicum identify infection-specific gene families.</title>
        <authorList>
            <person name="Schwarz E.M."/>
            <person name="Hu Y."/>
            <person name="Antoshechkin I."/>
            <person name="Miller M.M."/>
            <person name="Sternberg P.W."/>
            <person name="Aroian R.V."/>
        </authorList>
    </citation>
    <scope>NUCLEOTIDE SEQUENCE</scope>
    <source>
        <strain evidence="2">HY135</strain>
    </source>
</reference>
<evidence type="ECO:0000313" key="1">
    <source>
        <dbReference type="EMBL" id="EYB96012.1"/>
    </source>
</evidence>
<sequence length="69" mass="7691">MGGCCLRDDRTRQDLKNWLEERTPGSLFLSKLKGETSSVSTFRQNISSAQNDFLISTGSSVADCEPYLE</sequence>
<organism evidence="1 2">
    <name type="scientific">Ancylostoma ceylanicum</name>
    <dbReference type="NCBI Taxonomy" id="53326"/>
    <lineage>
        <taxon>Eukaryota</taxon>
        <taxon>Metazoa</taxon>
        <taxon>Ecdysozoa</taxon>
        <taxon>Nematoda</taxon>
        <taxon>Chromadorea</taxon>
        <taxon>Rhabditida</taxon>
        <taxon>Rhabditina</taxon>
        <taxon>Rhabditomorpha</taxon>
        <taxon>Strongyloidea</taxon>
        <taxon>Ancylostomatidae</taxon>
        <taxon>Ancylostomatinae</taxon>
        <taxon>Ancylostoma</taxon>
    </lineage>
</organism>
<name>A0A016T004_9BILA</name>
<proteinExistence type="predicted"/>
<evidence type="ECO:0000313" key="2">
    <source>
        <dbReference type="Proteomes" id="UP000024635"/>
    </source>
</evidence>
<dbReference type="Proteomes" id="UP000024635">
    <property type="component" value="Unassembled WGS sequence"/>
</dbReference>
<protein>
    <submittedName>
        <fullName evidence="1">Uncharacterized protein</fullName>
    </submittedName>
</protein>
<dbReference type="EMBL" id="JARK01001490">
    <property type="protein sequence ID" value="EYB96012.1"/>
    <property type="molecule type" value="Genomic_DNA"/>
</dbReference>
<keyword evidence="2" id="KW-1185">Reference proteome</keyword>
<accession>A0A016T004</accession>
<gene>
    <name evidence="1" type="primary">Acey_s0154.g2990</name>
    <name evidence="1" type="ORF">Y032_0154g2990</name>
</gene>
<comment type="caution">
    <text evidence="1">The sequence shown here is derived from an EMBL/GenBank/DDBJ whole genome shotgun (WGS) entry which is preliminary data.</text>
</comment>